<feature type="binding site" evidence="5">
    <location>
        <position position="4"/>
    </location>
    <ligand>
        <name>Mg(2+)</name>
        <dbReference type="ChEBI" id="CHEBI:18420"/>
    </ligand>
</feature>
<dbReference type="RefSeq" id="WP_068880771.1">
    <property type="nucleotide sequence ID" value="NZ_LNTU01000001.1"/>
</dbReference>
<dbReference type="InterPro" id="IPR002716">
    <property type="entry name" value="PIN_dom"/>
</dbReference>
<dbReference type="InterPro" id="IPR029060">
    <property type="entry name" value="PIN-like_dom_sf"/>
</dbReference>
<evidence type="ECO:0000256" key="5">
    <source>
        <dbReference type="HAMAP-Rule" id="MF_00265"/>
    </source>
</evidence>
<dbReference type="SUPFAM" id="SSF88723">
    <property type="entry name" value="PIN domain-like"/>
    <property type="match status" value="1"/>
</dbReference>
<feature type="domain" description="PIN" evidence="6">
    <location>
        <begin position="1"/>
        <end position="136"/>
    </location>
</feature>
<evidence type="ECO:0000259" key="6">
    <source>
        <dbReference type="Pfam" id="PF01850"/>
    </source>
</evidence>
<dbReference type="HAMAP" id="MF_00265">
    <property type="entry name" value="VapC_Nob1"/>
    <property type="match status" value="1"/>
</dbReference>
<dbReference type="AlphaFoldDB" id="A0A135I1W7"/>
<comment type="cofactor">
    <cofactor evidence="5">
        <name>Mg(2+)</name>
        <dbReference type="ChEBI" id="CHEBI:18420"/>
    </cofactor>
</comment>
<keyword evidence="1 5" id="KW-1277">Toxin-antitoxin system</keyword>
<name>A0A135I1W7_9HYPH</name>
<dbReference type="EC" id="3.1.-.-" evidence="5"/>
<keyword evidence="2 5" id="KW-0540">Nuclease</keyword>
<keyword evidence="4 5" id="KW-0378">Hydrolase</keyword>
<dbReference type="InterPro" id="IPR022907">
    <property type="entry name" value="VapC_family"/>
</dbReference>
<protein>
    <recommendedName>
        <fullName evidence="5">Ribonuclease VapC</fullName>
        <shortName evidence="5">RNase VapC</shortName>
        <ecNumber evidence="5">3.1.-.-</ecNumber>
    </recommendedName>
    <alternativeName>
        <fullName evidence="5">Toxin VapC</fullName>
    </alternativeName>
</protein>
<organism evidence="7 8">
    <name type="scientific">Paramesorhizobium deserti</name>
    <dbReference type="NCBI Taxonomy" id="1494590"/>
    <lineage>
        <taxon>Bacteria</taxon>
        <taxon>Pseudomonadati</taxon>
        <taxon>Pseudomonadota</taxon>
        <taxon>Alphaproteobacteria</taxon>
        <taxon>Hyphomicrobiales</taxon>
        <taxon>Phyllobacteriaceae</taxon>
        <taxon>Paramesorhizobium</taxon>
    </lineage>
</organism>
<gene>
    <name evidence="5" type="primary">vapC</name>
    <name evidence="7" type="ORF">ATN84_06985</name>
</gene>
<comment type="function">
    <text evidence="5">Toxic component of a toxin-antitoxin (TA) system. An RNase.</text>
</comment>
<dbReference type="GO" id="GO:0004540">
    <property type="term" value="F:RNA nuclease activity"/>
    <property type="evidence" value="ECO:0007669"/>
    <property type="project" value="InterPro"/>
</dbReference>
<sequence>MFVDSSAFMAILLDEPDATDLLLRLQENRRKPITSPVVRYEVVVSLARSRAEGRPITQEDLDLATERFDALLQLLDCTEIMVTTKIGRLAAETAAIYGKVAGHPARLNMGDCLSYAAAKSSGLPLLYKGNDFAETDLG</sequence>
<keyword evidence="5" id="KW-0460">Magnesium</keyword>
<evidence type="ECO:0000256" key="1">
    <source>
        <dbReference type="ARBA" id="ARBA00022649"/>
    </source>
</evidence>
<evidence type="ECO:0000313" key="7">
    <source>
        <dbReference type="EMBL" id="KXF79434.1"/>
    </source>
</evidence>
<evidence type="ECO:0000256" key="2">
    <source>
        <dbReference type="ARBA" id="ARBA00022722"/>
    </source>
</evidence>
<comment type="caution">
    <text evidence="7">The sequence shown here is derived from an EMBL/GenBank/DDBJ whole genome shotgun (WGS) entry which is preliminary data.</text>
</comment>
<feature type="binding site" evidence="5">
    <location>
        <position position="111"/>
    </location>
    <ligand>
        <name>Mg(2+)</name>
        <dbReference type="ChEBI" id="CHEBI:18420"/>
    </ligand>
</feature>
<evidence type="ECO:0000256" key="4">
    <source>
        <dbReference type="ARBA" id="ARBA00022801"/>
    </source>
</evidence>
<dbReference type="Gene3D" id="3.40.50.1010">
    <property type="entry name" value="5'-nuclease"/>
    <property type="match status" value="1"/>
</dbReference>
<dbReference type="GO" id="GO:0090729">
    <property type="term" value="F:toxin activity"/>
    <property type="evidence" value="ECO:0007669"/>
    <property type="project" value="UniProtKB-KW"/>
</dbReference>
<keyword evidence="3 5" id="KW-0479">Metal-binding</keyword>
<evidence type="ECO:0000313" key="8">
    <source>
        <dbReference type="Proteomes" id="UP000070107"/>
    </source>
</evidence>
<dbReference type="Pfam" id="PF01850">
    <property type="entry name" value="PIN"/>
    <property type="match status" value="1"/>
</dbReference>
<reference evidence="7 8" key="1">
    <citation type="submission" date="2015-11" db="EMBL/GenBank/DDBJ databases">
        <title>Draft genome sequence of Paramesorhizobium deserti A-3-E, a strain highly resistant to diverse beta-lactam antibiotics.</title>
        <authorList>
            <person name="Lv R."/>
            <person name="Yang X."/>
            <person name="Fang N."/>
            <person name="Guo J."/>
            <person name="Luo X."/>
            <person name="Peng F."/>
            <person name="Yang R."/>
            <person name="Cui Y."/>
            <person name="Fang C."/>
            <person name="Song Y."/>
        </authorList>
    </citation>
    <scope>NUCLEOTIDE SEQUENCE [LARGE SCALE GENOMIC DNA]</scope>
    <source>
        <strain evidence="7 8">A-3-E</strain>
    </source>
</reference>
<dbReference type="GO" id="GO:0000287">
    <property type="term" value="F:magnesium ion binding"/>
    <property type="evidence" value="ECO:0007669"/>
    <property type="project" value="UniProtKB-UniRule"/>
</dbReference>
<proteinExistence type="inferred from homology"/>
<dbReference type="STRING" id="1494590.ATN84_06985"/>
<evidence type="ECO:0000256" key="3">
    <source>
        <dbReference type="ARBA" id="ARBA00022723"/>
    </source>
</evidence>
<dbReference type="EMBL" id="LNTU01000001">
    <property type="protein sequence ID" value="KXF79434.1"/>
    <property type="molecule type" value="Genomic_DNA"/>
</dbReference>
<accession>A0A135I1W7</accession>
<dbReference type="Proteomes" id="UP000070107">
    <property type="component" value="Unassembled WGS sequence"/>
</dbReference>
<dbReference type="OrthoDB" id="32625at2"/>
<keyword evidence="5" id="KW-0800">Toxin</keyword>
<dbReference type="GO" id="GO:0016787">
    <property type="term" value="F:hydrolase activity"/>
    <property type="evidence" value="ECO:0007669"/>
    <property type="project" value="UniProtKB-KW"/>
</dbReference>
<comment type="similarity">
    <text evidence="5">Belongs to the PINc/VapC protein family.</text>
</comment>
<dbReference type="CDD" id="cd09871">
    <property type="entry name" value="PIN_MtVapC28-VapC30-like"/>
    <property type="match status" value="1"/>
</dbReference>
<keyword evidence="8" id="KW-1185">Reference proteome</keyword>